<evidence type="ECO:0000313" key="2">
    <source>
        <dbReference type="EMBL" id="CAB9512872.1"/>
    </source>
</evidence>
<keyword evidence="3" id="KW-1185">Reference proteome</keyword>
<evidence type="ECO:0000256" key="1">
    <source>
        <dbReference type="SAM" id="MobiDB-lite"/>
    </source>
</evidence>
<accession>A0A9N8E1K4</accession>
<proteinExistence type="predicted"/>
<feature type="region of interest" description="Disordered" evidence="1">
    <location>
        <begin position="79"/>
        <end position="103"/>
    </location>
</feature>
<feature type="compositionally biased region" description="Basic residues" evidence="1">
    <location>
        <begin position="149"/>
        <end position="166"/>
    </location>
</feature>
<dbReference type="EMBL" id="CAICTM010000558">
    <property type="protein sequence ID" value="CAB9512872.1"/>
    <property type="molecule type" value="Genomic_DNA"/>
</dbReference>
<comment type="caution">
    <text evidence="2">The sequence shown here is derived from an EMBL/GenBank/DDBJ whole genome shotgun (WGS) entry which is preliminary data.</text>
</comment>
<dbReference type="AlphaFoldDB" id="A0A9N8E1K4"/>
<reference evidence="2" key="1">
    <citation type="submission" date="2020-06" db="EMBL/GenBank/DDBJ databases">
        <authorList>
            <consortium name="Plant Systems Biology data submission"/>
        </authorList>
    </citation>
    <scope>NUCLEOTIDE SEQUENCE</scope>
    <source>
        <strain evidence="2">D6</strain>
    </source>
</reference>
<organism evidence="2 3">
    <name type="scientific">Seminavis robusta</name>
    <dbReference type="NCBI Taxonomy" id="568900"/>
    <lineage>
        <taxon>Eukaryota</taxon>
        <taxon>Sar</taxon>
        <taxon>Stramenopiles</taxon>
        <taxon>Ochrophyta</taxon>
        <taxon>Bacillariophyta</taxon>
        <taxon>Bacillariophyceae</taxon>
        <taxon>Bacillariophycidae</taxon>
        <taxon>Naviculales</taxon>
        <taxon>Naviculaceae</taxon>
        <taxon>Seminavis</taxon>
    </lineage>
</organism>
<protein>
    <submittedName>
        <fullName evidence="2">Uncharacterized protein</fullName>
    </submittedName>
</protein>
<sequence length="166" mass="18187">MSSSLKCAIEKAGGSAQKGGFEACFAQGLDLSEFTSSSPTPCASAALLKIKQKESEQRKQQEQEDAAMVRAVQQRTETIKQTLGKNQQTKAILSSDGRHQNQRERSLFLKNFVVQLHQDDASKEHRSKASRSLKAASSGLPASSSNKKNASKKKQAVKKNKKRSKH</sequence>
<name>A0A9N8E1K4_9STRA</name>
<gene>
    <name evidence="2" type="ORF">SEMRO_559_G166460.1</name>
</gene>
<feature type="region of interest" description="Disordered" evidence="1">
    <location>
        <begin position="119"/>
        <end position="166"/>
    </location>
</feature>
<feature type="compositionally biased region" description="Polar residues" evidence="1">
    <location>
        <begin position="79"/>
        <end position="92"/>
    </location>
</feature>
<feature type="compositionally biased region" description="Low complexity" evidence="1">
    <location>
        <begin position="132"/>
        <end position="148"/>
    </location>
</feature>
<dbReference type="Proteomes" id="UP001153069">
    <property type="component" value="Unassembled WGS sequence"/>
</dbReference>
<evidence type="ECO:0000313" key="3">
    <source>
        <dbReference type="Proteomes" id="UP001153069"/>
    </source>
</evidence>